<reference evidence="6 7" key="1">
    <citation type="submission" date="2019-11" db="EMBL/GenBank/DDBJ databases">
        <title>Draft genome of Amycolatopsis RM579.</title>
        <authorList>
            <person name="Duangmal K."/>
            <person name="Mingma R."/>
        </authorList>
    </citation>
    <scope>NUCLEOTIDE SEQUENCE [LARGE SCALE GENOMIC DNA]</scope>
    <source>
        <strain evidence="6 7">RM579</strain>
    </source>
</reference>
<keyword evidence="3" id="KW-0274">FAD</keyword>
<protein>
    <submittedName>
        <fullName evidence="6">NAD(P)/FAD-dependent oxidoreductase</fullName>
    </submittedName>
</protein>
<dbReference type="InterPro" id="IPR016156">
    <property type="entry name" value="FAD/NAD-linked_Rdtase_dimer_sf"/>
</dbReference>
<dbReference type="InterPro" id="IPR036188">
    <property type="entry name" value="FAD/NAD-bd_sf"/>
</dbReference>
<evidence type="ECO:0000256" key="2">
    <source>
        <dbReference type="ARBA" id="ARBA00022630"/>
    </source>
</evidence>
<evidence type="ECO:0000256" key="3">
    <source>
        <dbReference type="ARBA" id="ARBA00022827"/>
    </source>
</evidence>
<organism evidence="6 7">
    <name type="scientific">Amycolatopsis pithecellobii</name>
    <dbReference type="NCBI Taxonomy" id="664692"/>
    <lineage>
        <taxon>Bacteria</taxon>
        <taxon>Bacillati</taxon>
        <taxon>Actinomycetota</taxon>
        <taxon>Actinomycetes</taxon>
        <taxon>Pseudonocardiales</taxon>
        <taxon>Pseudonocardiaceae</taxon>
        <taxon>Amycolatopsis</taxon>
    </lineage>
</organism>
<dbReference type="Proteomes" id="UP000440096">
    <property type="component" value="Unassembled WGS sequence"/>
</dbReference>
<keyword evidence="4" id="KW-0560">Oxidoreductase</keyword>
<feature type="domain" description="FAD/NAD(P)-binding" evidence="5">
    <location>
        <begin position="9"/>
        <end position="299"/>
    </location>
</feature>
<name>A0A6N7YJB4_9PSEU</name>
<dbReference type="EMBL" id="WMBA01000003">
    <property type="protein sequence ID" value="MTD52995.1"/>
    <property type="molecule type" value="Genomic_DNA"/>
</dbReference>
<evidence type="ECO:0000256" key="1">
    <source>
        <dbReference type="ARBA" id="ARBA00001974"/>
    </source>
</evidence>
<dbReference type="Gene3D" id="3.50.50.60">
    <property type="entry name" value="FAD/NAD(P)-binding domain"/>
    <property type="match status" value="2"/>
</dbReference>
<dbReference type="RefSeq" id="WP_154755249.1">
    <property type="nucleotide sequence ID" value="NZ_WMBA01000003.1"/>
</dbReference>
<dbReference type="SUPFAM" id="SSF55424">
    <property type="entry name" value="FAD/NAD-linked reductases, dimerisation (C-terminal) domain"/>
    <property type="match status" value="1"/>
</dbReference>
<dbReference type="AlphaFoldDB" id="A0A6N7YJB4"/>
<sequence>MRPGNRAERIVVVGASVAGVTTADALRRHGYTGTLTLIGAEPHAAYNRPALSKGILTGTDTYEDIVLPPLSTVADQRLGARAVGLDVERREVLLADGDRVAYDKLAITTGARARRLAEFGVADPGVRETAFRDLDDARLLSQRLGSRPHVVIVGAGILGMELASACVHRGATVTVVDQQPPLRRRLGPYLAGLITEAATAQGVRFAHHPGGVHLRGSGTPVAELGDGRRFEGDLVLSAVGCAPNLDWLDGTGLLTRGELRIDDRCRAGENIVAAGDVAAFPVGAGHRRTPWWNSALEQARTAAIALLDGDAAPKLTPSPMFWTEQFGLSIRVCGPLPVAGEPAIVDGQSVSSGLLLRWPGENGEATAAAVNKRIPITRLRALTGPRQEVKQ</sequence>
<dbReference type="InterPro" id="IPR050446">
    <property type="entry name" value="FAD-oxidoreductase/Apoptosis"/>
</dbReference>
<comment type="caution">
    <text evidence="6">The sequence shown here is derived from an EMBL/GenBank/DDBJ whole genome shotgun (WGS) entry which is preliminary data.</text>
</comment>
<dbReference type="PRINTS" id="PR00368">
    <property type="entry name" value="FADPNR"/>
</dbReference>
<dbReference type="GO" id="GO:0005737">
    <property type="term" value="C:cytoplasm"/>
    <property type="evidence" value="ECO:0007669"/>
    <property type="project" value="TreeGrafter"/>
</dbReference>
<evidence type="ECO:0000256" key="4">
    <source>
        <dbReference type="ARBA" id="ARBA00023002"/>
    </source>
</evidence>
<evidence type="ECO:0000313" key="7">
    <source>
        <dbReference type="Proteomes" id="UP000440096"/>
    </source>
</evidence>
<keyword evidence="7" id="KW-1185">Reference proteome</keyword>
<dbReference type="PRINTS" id="PR00411">
    <property type="entry name" value="PNDRDTASEI"/>
</dbReference>
<accession>A0A6N7YJB4</accession>
<gene>
    <name evidence="6" type="ORF">GKO32_03245</name>
</gene>
<proteinExistence type="predicted"/>
<evidence type="ECO:0000259" key="5">
    <source>
        <dbReference type="Pfam" id="PF07992"/>
    </source>
</evidence>
<dbReference type="GO" id="GO:0016651">
    <property type="term" value="F:oxidoreductase activity, acting on NAD(P)H"/>
    <property type="evidence" value="ECO:0007669"/>
    <property type="project" value="TreeGrafter"/>
</dbReference>
<keyword evidence="2" id="KW-0285">Flavoprotein</keyword>
<dbReference type="Pfam" id="PF07992">
    <property type="entry name" value="Pyr_redox_2"/>
    <property type="match status" value="1"/>
</dbReference>
<dbReference type="SUPFAM" id="SSF51905">
    <property type="entry name" value="FAD/NAD(P)-binding domain"/>
    <property type="match status" value="2"/>
</dbReference>
<comment type="cofactor">
    <cofactor evidence="1">
        <name>FAD</name>
        <dbReference type="ChEBI" id="CHEBI:57692"/>
    </cofactor>
</comment>
<dbReference type="PANTHER" id="PTHR43557:SF2">
    <property type="entry name" value="RIESKE DOMAIN-CONTAINING PROTEIN-RELATED"/>
    <property type="match status" value="1"/>
</dbReference>
<dbReference type="PANTHER" id="PTHR43557">
    <property type="entry name" value="APOPTOSIS-INDUCING FACTOR 1"/>
    <property type="match status" value="1"/>
</dbReference>
<dbReference type="InterPro" id="IPR023753">
    <property type="entry name" value="FAD/NAD-binding_dom"/>
</dbReference>
<dbReference type="OrthoDB" id="1145at2"/>
<evidence type="ECO:0000313" key="6">
    <source>
        <dbReference type="EMBL" id="MTD52995.1"/>
    </source>
</evidence>